<accession>A0ABS5E565</accession>
<name>A0ABS5E565_9PROT</name>
<sequence length="464" mass="51334">MLRTAAILFVRNDLETLGWWLAHHAALGFSTLIVCDDHSTDGTAALLESAAAFHDIRVYTSDSSVTSPSERRQKFKRTVIQDAEGEFDWLLFLAVDEFLYLEQAATLEEFLTEHPTPPALHWCIFGSNGHHTGAPFAPIERFTRHAPLDFPDHRITRRFIEPDTKAALPDPLSSTRALPNWDHGRILHFACGDQEHFQKRMGSTTALTEDHTQAWEHFNQNAEEWNGAQKSLPRTRVVHAAIDQARLAELHCRLTQAIINDPAELAERLNITLPQETAIPASAQHFAIGKTARLILNTATNTLQGVPTELLERDRHIPLILSVEKPSPDTGIAPALLTTERPNNRAFLSIEGVASLLAHIPLSIDTRERKIISPVTNTPVVFPLAEQSLTKVHPPAEYTQRLTAYHELTAHGHTLSALLYGLTHQDIVDASALGCAIALLPPQEAARLSEAFPGLIPASVMPAH</sequence>
<proteinExistence type="predicted"/>
<dbReference type="RefSeq" id="WP_211680593.1">
    <property type="nucleotide sequence ID" value="NZ_JAGRQH010000002.1"/>
</dbReference>
<dbReference type="InterPro" id="IPR029044">
    <property type="entry name" value="Nucleotide-diphossugar_trans"/>
</dbReference>
<dbReference type="SUPFAM" id="SSF53448">
    <property type="entry name" value="Nucleotide-diphospho-sugar transferases"/>
    <property type="match status" value="1"/>
</dbReference>
<organism evidence="1 2">
    <name type="scientific">Neokomagataea anthophila</name>
    <dbReference type="NCBI Taxonomy" id="2826925"/>
    <lineage>
        <taxon>Bacteria</taxon>
        <taxon>Pseudomonadati</taxon>
        <taxon>Pseudomonadota</taxon>
        <taxon>Alphaproteobacteria</taxon>
        <taxon>Acetobacterales</taxon>
        <taxon>Acetobacteraceae</taxon>
        <taxon>Neokomagataea</taxon>
    </lineage>
</organism>
<gene>
    <name evidence="1" type="ORF">KB213_02910</name>
</gene>
<evidence type="ECO:0000313" key="2">
    <source>
        <dbReference type="Proteomes" id="UP000677812"/>
    </source>
</evidence>
<comment type="caution">
    <text evidence="1">The sequence shown here is derived from an EMBL/GenBank/DDBJ whole genome shotgun (WGS) entry which is preliminary data.</text>
</comment>
<dbReference type="Pfam" id="PF13704">
    <property type="entry name" value="Glyco_tranf_2_4"/>
    <property type="match status" value="1"/>
</dbReference>
<dbReference type="Proteomes" id="UP000677812">
    <property type="component" value="Unassembled WGS sequence"/>
</dbReference>
<dbReference type="EMBL" id="JAGRQH010000002">
    <property type="protein sequence ID" value="MBR0559011.1"/>
    <property type="molecule type" value="Genomic_DNA"/>
</dbReference>
<reference evidence="1 2" key="1">
    <citation type="submission" date="2021-04" db="EMBL/GenBank/DDBJ databases">
        <title>The complete genome sequence of Neokomagataea sp. TBRC 2177.</title>
        <authorList>
            <person name="Charoenyingcharoen P."/>
            <person name="Yukphan P."/>
        </authorList>
    </citation>
    <scope>NUCLEOTIDE SEQUENCE [LARGE SCALE GENOMIC DNA]</scope>
    <source>
        <strain evidence="1 2">TBRC 2177</strain>
    </source>
</reference>
<dbReference type="CDD" id="cd00761">
    <property type="entry name" value="Glyco_tranf_GTA_type"/>
    <property type="match status" value="1"/>
</dbReference>
<dbReference type="Gene3D" id="3.90.550.10">
    <property type="entry name" value="Spore Coat Polysaccharide Biosynthesis Protein SpsA, Chain A"/>
    <property type="match status" value="1"/>
</dbReference>
<evidence type="ECO:0000313" key="1">
    <source>
        <dbReference type="EMBL" id="MBR0559011.1"/>
    </source>
</evidence>
<keyword evidence="2" id="KW-1185">Reference proteome</keyword>
<protein>
    <submittedName>
        <fullName evidence="1">Glycosyltransferase family 2 protein</fullName>
    </submittedName>
</protein>